<dbReference type="RefSeq" id="WP_009260967.1">
    <property type="nucleotide sequence ID" value="NZ_KN174166.1"/>
</dbReference>
<protein>
    <recommendedName>
        <fullName evidence="1">DUF6966 domain-containing protein</fullName>
    </recommendedName>
</protein>
<feature type="domain" description="DUF6966" evidence="1">
    <location>
        <begin position="22"/>
        <end position="70"/>
    </location>
</feature>
<gene>
    <name evidence="2" type="ORF">HMPREF9460_03505</name>
</gene>
<dbReference type="Proteomes" id="UP000029585">
    <property type="component" value="Unassembled WGS sequence"/>
</dbReference>
<evidence type="ECO:0000259" key="1">
    <source>
        <dbReference type="Pfam" id="PF22294"/>
    </source>
</evidence>
<dbReference type="HOGENOM" id="CLU_1871807_0_0_9"/>
<accession>A0A096B3P8</accession>
<dbReference type="AlphaFoldDB" id="A0A096B3P8"/>
<dbReference type="Pfam" id="PF22294">
    <property type="entry name" value="DUF6966"/>
    <property type="match status" value="1"/>
</dbReference>
<comment type="caution">
    <text evidence="2">The sequence shown here is derived from an EMBL/GenBank/DDBJ whole genome shotgun (WGS) entry which is preliminary data.</text>
</comment>
<dbReference type="eggNOG" id="ENOG502Z8GY">
    <property type="taxonomic scope" value="Bacteria"/>
</dbReference>
<evidence type="ECO:0000313" key="2">
    <source>
        <dbReference type="EMBL" id="KGF53685.1"/>
    </source>
</evidence>
<reference evidence="2 3" key="1">
    <citation type="submission" date="2011-08" db="EMBL/GenBank/DDBJ databases">
        <title>The Genome Sequence of Clostridium orbiscindens 1_3_50AFAA.</title>
        <authorList>
            <consortium name="The Broad Institute Genome Sequencing Platform"/>
            <person name="Earl A."/>
            <person name="Ward D."/>
            <person name="Feldgarden M."/>
            <person name="Gevers D."/>
            <person name="Daigneault M."/>
            <person name="Strauss J."/>
            <person name="Allen-Vercoe E."/>
            <person name="Young S.K."/>
            <person name="Zeng Q."/>
            <person name="Gargeya S."/>
            <person name="Fitzgerald M."/>
            <person name="Haas B."/>
            <person name="Abouelleil A."/>
            <person name="Alvarado L."/>
            <person name="Arachchi H.M."/>
            <person name="Berlin A."/>
            <person name="Brown A."/>
            <person name="Chapman S.B."/>
            <person name="Chen Z."/>
            <person name="Dunbar C."/>
            <person name="Freedman E."/>
            <person name="Gearin G."/>
            <person name="Gellesch M."/>
            <person name="Goldberg J."/>
            <person name="Griggs A."/>
            <person name="Gujja S."/>
            <person name="Heiman D."/>
            <person name="Howarth C."/>
            <person name="Larson L."/>
            <person name="Lui A."/>
            <person name="MacDonald P.J.P."/>
            <person name="Montmayeur A."/>
            <person name="Murphy C."/>
            <person name="Neiman D."/>
            <person name="Pearson M."/>
            <person name="Priest M."/>
            <person name="Roberts A."/>
            <person name="Saif S."/>
            <person name="Shea T."/>
            <person name="Shenoy N."/>
            <person name="Sisk P."/>
            <person name="Stolte C."/>
            <person name="Sykes S."/>
            <person name="Wortman J."/>
            <person name="Nusbaum C."/>
            <person name="Birren B."/>
        </authorList>
    </citation>
    <scope>NUCLEOTIDE SEQUENCE [LARGE SCALE GENOMIC DNA]</scope>
    <source>
        <strain evidence="2 3">1_3_50AFAA</strain>
    </source>
</reference>
<dbReference type="EMBL" id="ADLO01000105">
    <property type="protein sequence ID" value="KGF53685.1"/>
    <property type="molecule type" value="Genomic_DNA"/>
</dbReference>
<evidence type="ECO:0000313" key="3">
    <source>
        <dbReference type="Proteomes" id="UP000029585"/>
    </source>
</evidence>
<keyword evidence="3" id="KW-1185">Reference proteome</keyword>
<sequence length="136" mass="15879">MKQTDIYTEALVCLRLILQTDHPEFKNWLDWLGRDIEDWTQRREVAHHLLAYGGMGSFNDLPNMRGNHDYIFDFLKSVCYTFGHRNGKRQGISPEALMEECVHDAEQASYHPHKGLNRAIAQHLMQGNLQDNLDRL</sequence>
<organism evidence="2 3">
    <name type="scientific">Flavonifractor plautii 1_3_50AFAA</name>
    <dbReference type="NCBI Taxonomy" id="742738"/>
    <lineage>
        <taxon>Bacteria</taxon>
        <taxon>Bacillati</taxon>
        <taxon>Bacillota</taxon>
        <taxon>Clostridia</taxon>
        <taxon>Eubacteriales</taxon>
        <taxon>Oscillospiraceae</taxon>
        <taxon>Flavonifractor</taxon>
    </lineage>
</organism>
<dbReference type="PATRIC" id="fig|742738.3.peg.3612"/>
<name>A0A096B3P8_FLAPL</name>
<dbReference type="InterPro" id="IPR054239">
    <property type="entry name" value="DUF6966"/>
</dbReference>
<proteinExistence type="predicted"/>